<dbReference type="RefSeq" id="WP_303700861.1">
    <property type="nucleotide sequence ID" value="NZ_VSIV01000121.1"/>
</dbReference>
<protein>
    <submittedName>
        <fullName evidence="1">Uncharacterized protein</fullName>
    </submittedName>
</protein>
<gene>
    <name evidence="1" type="ORF">FXF49_05235</name>
</gene>
<dbReference type="EMBL" id="VSIV01000121">
    <property type="protein sequence ID" value="TYB33663.1"/>
    <property type="molecule type" value="Genomic_DNA"/>
</dbReference>
<name>A0A5D0MPR8_FLESI</name>
<dbReference type="AlphaFoldDB" id="A0A5D0MPR8"/>
<comment type="caution">
    <text evidence="1">The sequence shown here is derived from an EMBL/GenBank/DDBJ whole genome shotgun (WGS) entry which is preliminary data.</text>
</comment>
<evidence type="ECO:0000313" key="2">
    <source>
        <dbReference type="Proteomes" id="UP000323337"/>
    </source>
</evidence>
<dbReference type="Proteomes" id="UP000323337">
    <property type="component" value="Unassembled WGS sequence"/>
</dbReference>
<proteinExistence type="predicted"/>
<sequence length="130" mass="14861">MLLDEFIQKYDFPGSVVLLEGKRDVADVDKPKLIDLGKLLAEKAEHMIFRSGNADGADFYFSKGVTEIDADRLEVIIPYSNHRKKANIANKTYDLDNIDLKNEKDIIEQSIKNKKMKNLISKYVSGVRNR</sequence>
<organism evidence="1 2">
    <name type="scientific">Flexistipes sinusarabici</name>
    <dbReference type="NCBI Taxonomy" id="2352"/>
    <lineage>
        <taxon>Bacteria</taxon>
        <taxon>Pseudomonadati</taxon>
        <taxon>Deferribacterota</taxon>
        <taxon>Deferribacteres</taxon>
        <taxon>Deferribacterales</taxon>
        <taxon>Flexistipitaceae</taxon>
        <taxon>Flexistipes</taxon>
    </lineage>
</organism>
<accession>A0A5D0MPR8</accession>
<feature type="non-terminal residue" evidence="1">
    <location>
        <position position="130"/>
    </location>
</feature>
<reference evidence="1 2" key="1">
    <citation type="submission" date="2019-08" db="EMBL/GenBank/DDBJ databases">
        <title>Genomic characterization of a novel candidate phylum (ARYD3) from a high temperature, high salinity tertiary oil reservoir in north central Oklahoma, USA.</title>
        <authorList>
            <person name="Youssef N.H."/>
            <person name="Yadav A."/>
            <person name="Elshahed M.S."/>
        </authorList>
    </citation>
    <scope>NUCLEOTIDE SEQUENCE [LARGE SCALE GENOMIC DNA]</scope>
    <source>
        <strain evidence="1">ARYD1</strain>
    </source>
</reference>
<evidence type="ECO:0000313" key="1">
    <source>
        <dbReference type="EMBL" id="TYB33663.1"/>
    </source>
</evidence>